<reference evidence="6 7" key="1">
    <citation type="submission" date="2018-06" db="EMBL/GenBank/DDBJ databases">
        <title>Carbapenemase-producing Enterobacteriaceae present in wastewater treatment plant effluent and nearby surface waters in the US.</title>
        <authorList>
            <person name="Mathys D.A."/>
            <person name="Mollenkopf D.F."/>
            <person name="Feicht S.M."/>
            <person name="Adams R.J."/>
            <person name="Albers A.L."/>
            <person name="Stuever D.M."/>
            <person name="Daniels J.B."/>
            <person name="Wittum T.E."/>
        </authorList>
    </citation>
    <scope>NUCLEOTIDE SEQUENCE [LARGE SCALE GENOMIC DNA]</scope>
    <source>
        <strain evidence="6 7">GEO_47_Down_B</strain>
    </source>
</reference>
<dbReference type="GO" id="GO:1990133">
    <property type="term" value="C:molybdopterin adenylyltransferase complex"/>
    <property type="evidence" value="ECO:0007669"/>
    <property type="project" value="TreeGrafter"/>
</dbReference>
<accession>A0A443VF04</accession>
<dbReference type="NCBIfam" id="NF008347">
    <property type="entry name" value="PRK11130.1"/>
    <property type="match status" value="1"/>
</dbReference>
<comment type="similarity">
    <text evidence="4">Belongs to the MoaD family.</text>
</comment>
<dbReference type="PANTHER" id="PTHR33359:SF1">
    <property type="entry name" value="MOLYBDOPTERIN SYNTHASE SULFUR CARRIER SUBUNIT"/>
    <property type="match status" value="1"/>
</dbReference>
<proteinExistence type="inferred from homology"/>
<evidence type="ECO:0000256" key="3">
    <source>
        <dbReference type="ARBA" id="ARBA00023150"/>
    </source>
</evidence>
<keyword evidence="2" id="KW-0547">Nucleotide-binding</keyword>
<dbReference type="NCBIfam" id="TIGR01682">
    <property type="entry name" value="moaD"/>
    <property type="match status" value="1"/>
</dbReference>
<evidence type="ECO:0000313" key="7">
    <source>
        <dbReference type="Proteomes" id="UP000288843"/>
    </source>
</evidence>
<comment type="pathway">
    <text evidence="1">Cofactor biosynthesis; molybdopterin biosynthesis.</text>
</comment>
<dbReference type="InterPro" id="IPR016155">
    <property type="entry name" value="Mopterin_synth/thiamin_S_b"/>
</dbReference>
<evidence type="ECO:0000256" key="4">
    <source>
        <dbReference type="ARBA" id="ARBA00024200"/>
    </source>
</evidence>
<dbReference type="RefSeq" id="WP_128320294.1">
    <property type="nucleotide sequence ID" value="NZ_QKOX01000045.1"/>
</dbReference>
<dbReference type="InterPro" id="IPR003749">
    <property type="entry name" value="ThiS/MoaD-like"/>
</dbReference>
<organism evidence="6 7">
    <name type="scientific">Raoultella planticola</name>
    <name type="common">Klebsiella planticola</name>
    <dbReference type="NCBI Taxonomy" id="575"/>
    <lineage>
        <taxon>Bacteria</taxon>
        <taxon>Pseudomonadati</taxon>
        <taxon>Pseudomonadota</taxon>
        <taxon>Gammaproteobacteria</taxon>
        <taxon>Enterobacterales</taxon>
        <taxon>Enterobacteriaceae</taxon>
        <taxon>Klebsiella/Raoultella group</taxon>
        <taxon>Raoultella</taxon>
    </lineage>
</organism>
<dbReference type="GO" id="GO:0006777">
    <property type="term" value="P:Mo-molybdopterin cofactor biosynthetic process"/>
    <property type="evidence" value="ECO:0007669"/>
    <property type="project" value="UniProtKB-KW"/>
</dbReference>
<protein>
    <recommendedName>
        <fullName evidence="5">Molybdopterin synthase sulfur carrier subunit</fullName>
    </recommendedName>
</protein>
<gene>
    <name evidence="6" type="primary">moaD</name>
    <name evidence="6" type="ORF">DN603_27375</name>
</gene>
<evidence type="ECO:0000256" key="1">
    <source>
        <dbReference type="ARBA" id="ARBA00005046"/>
    </source>
</evidence>
<dbReference type="FunFam" id="3.10.20.30:FF:000010">
    <property type="entry name" value="Molybdopterin synthase sulfur carrier subunit"/>
    <property type="match status" value="1"/>
</dbReference>
<comment type="caution">
    <text evidence="6">The sequence shown here is derived from an EMBL/GenBank/DDBJ whole genome shotgun (WGS) entry which is preliminary data.</text>
</comment>
<dbReference type="PANTHER" id="PTHR33359">
    <property type="entry name" value="MOLYBDOPTERIN SYNTHASE SULFUR CARRIER SUBUNIT"/>
    <property type="match status" value="1"/>
</dbReference>
<sequence>MIKVLFFAQVRELVSTDALTLDASEATTVEAVRRLLIARGDRWALALEEGKLLAAVNQTLTTFDHPLAAGDEVAFFPPVTGG</sequence>
<evidence type="ECO:0000313" key="6">
    <source>
        <dbReference type="EMBL" id="RWT15805.1"/>
    </source>
</evidence>
<dbReference type="SUPFAM" id="SSF54285">
    <property type="entry name" value="MoaD/ThiS"/>
    <property type="match status" value="1"/>
</dbReference>
<dbReference type="CDD" id="cd00754">
    <property type="entry name" value="Ubl_MoaD"/>
    <property type="match status" value="1"/>
</dbReference>
<dbReference type="Proteomes" id="UP000288843">
    <property type="component" value="Unassembled WGS sequence"/>
</dbReference>
<dbReference type="UniPathway" id="UPA00344"/>
<dbReference type="InterPro" id="IPR044672">
    <property type="entry name" value="MOCS2A"/>
</dbReference>
<dbReference type="AlphaFoldDB" id="A0A443VF04"/>
<keyword evidence="3" id="KW-0501">Molybdenum cofactor biosynthesis</keyword>
<name>A0A443VF04_RAOPL</name>
<dbReference type="Gene3D" id="3.10.20.30">
    <property type="match status" value="1"/>
</dbReference>
<dbReference type="Pfam" id="PF02597">
    <property type="entry name" value="ThiS"/>
    <property type="match status" value="1"/>
</dbReference>
<evidence type="ECO:0000256" key="5">
    <source>
        <dbReference type="ARBA" id="ARBA00024247"/>
    </source>
</evidence>
<dbReference type="InterPro" id="IPR012675">
    <property type="entry name" value="Beta-grasp_dom_sf"/>
</dbReference>
<dbReference type="GO" id="GO:0000166">
    <property type="term" value="F:nucleotide binding"/>
    <property type="evidence" value="ECO:0007669"/>
    <property type="project" value="UniProtKB-KW"/>
</dbReference>
<dbReference type="EMBL" id="QKOX01000045">
    <property type="protein sequence ID" value="RWT15805.1"/>
    <property type="molecule type" value="Genomic_DNA"/>
</dbReference>
<evidence type="ECO:0000256" key="2">
    <source>
        <dbReference type="ARBA" id="ARBA00022741"/>
    </source>
</evidence>